<dbReference type="GO" id="GO:0000175">
    <property type="term" value="F:3'-5'-RNA exonuclease activity"/>
    <property type="evidence" value="ECO:0007669"/>
    <property type="project" value="TreeGrafter"/>
</dbReference>
<keyword evidence="4" id="KW-0539">Nucleus</keyword>
<dbReference type="Pfam" id="PF09749">
    <property type="entry name" value="HVSL"/>
    <property type="match status" value="1"/>
</dbReference>
<dbReference type="Proteomes" id="UP000765509">
    <property type="component" value="Unassembled WGS sequence"/>
</dbReference>
<name>A0A9Q3DHN7_9BASI</name>
<feature type="compositionally biased region" description="Polar residues" evidence="7">
    <location>
        <begin position="29"/>
        <end position="39"/>
    </location>
</feature>
<evidence type="ECO:0000313" key="9">
    <source>
        <dbReference type="Proteomes" id="UP000765509"/>
    </source>
</evidence>
<proteinExistence type="predicted"/>
<reference evidence="8" key="1">
    <citation type="submission" date="2021-03" db="EMBL/GenBank/DDBJ databases">
        <title>Draft genome sequence of rust myrtle Austropuccinia psidii MF-1, a brazilian biotype.</title>
        <authorList>
            <person name="Quecine M.C."/>
            <person name="Pachon D.M.R."/>
            <person name="Bonatelli M.L."/>
            <person name="Correr F.H."/>
            <person name="Franceschini L.M."/>
            <person name="Leite T.F."/>
            <person name="Margarido G.R.A."/>
            <person name="Almeida C.A."/>
            <person name="Ferrarezi J.A."/>
            <person name="Labate C.A."/>
        </authorList>
    </citation>
    <scope>NUCLEOTIDE SEQUENCE</scope>
    <source>
        <strain evidence="8">MF-1</strain>
    </source>
</reference>
<feature type="region of interest" description="Disordered" evidence="7">
    <location>
        <begin position="1"/>
        <end position="55"/>
    </location>
</feature>
<gene>
    <name evidence="8" type="ORF">O181_043114</name>
</gene>
<dbReference type="GO" id="GO:0034477">
    <property type="term" value="P:U6 snRNA 3'-end processing"/>
    <property type="evidence" value="ECO:0007669"/>
    <property type="project" value="InterPro"/>
</dbReference>
<evidence type="ECO:0000256" key="3">
    <source>
        <dbReference type="ARBA" id="ARBA00023239"/>
    </source>
</evidence>
<feature type="compositionally biased region" description="Basic and acidic residues" evidence="7">
    <location>
        <begin position="1"/>
        <end position="20"/>
    </location>
</feature>
<dbReference type="GO" id="GO:0016829">
    <property type="term" value="F:lyase activity"/>
    <property type="evidence" value="ECO:0007669"/>
    <property type="project" value="UniProtKB-KW"/>
</dbReference>
<dbReference type="OrthoDB" id="49151at2759"/>
<keyword evidence="1" id="KW-0540">Nuclease</keyword>
<sequence>MDHTKDQSSISRTEHNEATRERRKLPSPQFKNSNSTQNKIMDDDPNLHQGRKRSQAHVEGNWLTHVFIPINLNQNFQKILNAIIAKLNQIPDSKTWYSLIDDNLAAQDKKKTEISLHLSLTRPIYLKTNERREFHEQLKKAIMDVELFEIYFANCATLSNDEHTRGFLVLEVGNGHFLLMNLLERVNSILDQFCLPKYYEFPRFHISFGWCLMNPSEKSKNDIPSSSGFIPEKVLQTINDDITMNDIRKTSWEVNDVNLTIGKTTHKICLKSQT</sequence>
<evidence type="ECO:0000256" key="7">
    <source>
        <dbReference type="SAM" id="MobiDB-lite"/>
    </source>
</evidence>
<dbReference type="PANTHER" id="PTHR13522">
    <property type="entry name" value="U6 SNRNA PHOSPHODIESTERASE 1"/>
    <property type="match status" value="1"/>
</dbReference>
<comment type="caution">
    <text evidence="8">The sequence shown here is derived from an EMBL/GenBank/DDBJ whole genome shotgun (WGS) entry which is preliminary data.</text>
</comment>
<dbReference type="InterPro" id="IPR027521">
    <property type="entry name" value="Usb1"/>
</dbReference>
<dbReference type="PANTHER" id="PTHR13522:SF3">
    <property type="entry name" value="U6 SNRNA PHOSPHODIESTERASE 1"/>
    <property type="match status" value="1"/>
</dbReference>
<evidence type="ECO:0000256" key="1">
    <source>
        <dbReference type="ARBA" id="ARBA00022722"/>
    </source>
</evidence>
<accession>A0A9Q3DHN7</accession>
<dbReference type="GO" id="GO:0005634">
    <property type="term" value="C:nucleus"/>
    <property type="evidence" value="ECO:0007669"/>
    <property type="project" value="TreeGrafter"/>
</dbReference>
<dbReference type="AlphaFoldDB" id="A0A9Q3DHN7"/>
<evidence type="ECO:0000313" key="8">
    <source>
        <dbReference type="EMBL" id="MBW0503399.1"/>
    </source>
</evidence>
<organism evidence="8 9">
    <name type="scientific">Austropuccinia psidii MF-1</name>
    <dbReference type="NCBI Taxonomy" id="1389203"/>
    <lineage>
        <taxon>Eukaryota</taxon>
        <taxon>Fungi</taxon>
        <taxon>Dikarya</taxon>
        <taxon>Basidiomycota</taxon>
        <taxon>Pucciniomycotina</taxon>
        <taxon>Pucciniomycetes</taxon>
        <taxon>Pucciniales</taxon>
        <taxon>Sphaerophragmiaceae</taxon>
        <taxon>Austropuccinia</taxon>
    </lineage>
</organism>
<evidence type="ECO:0000256" key="5">
    <source>
        <dbReference type="ARBA" id="ARBA00029543"/>
    </source>
</evidence>
<evidence type="ECO:0000256" key="4">
    <source>
        <dbReference type="ARBA" id="ARBA00023242"/>
    </source>
</evidence>
<keyword evidence="2" id="KW-0378">Hydrolase</keyword>
<dbReference type="Gene3D" id="3.90.1140.10">
    <property type="entry name" value="Cyclic phosphodiesterase"/>
    <property type="match status" value="1"/>
</dbReference>
<protein>
    <recommendedName>
        <fullName evidence="5">U6 snRNA phosphodiesterase 1</fullName>
    </recommendedName>
    <alternativeName>
        <fullName evidence="6">3'-5' RNA exonuclease USB1</fullName>
    </alternativeName>
</protein>
<evidence type="ECO:0000256" key="6">
    <source>
        <dbReference type="ARBA" id="ARBA00030030"/>
    </source>
</evidence>
<dbReference type="EMBL" id="AVOT02017357">
    <property type="protein sequence ID" value="MBW0503399.1"/>
    <property type="molecule type" value="Genomic_DNA"/>
</dbReference>
<evidence type="ECO:0000256" key="2">
    <source>
        <dbReference type="ARBA" id="ARBA00022801"/>
    </source>
</evidence>
<keyword evidence="9" id="KW-1185">Reference proteome</keyword>
<keyword evidence="3" id="KW-0456">Lyase</keyword>